<feature type="domain" description="Plastocyanin-like" evidence="17">
    <location>
        <begin position="367"/>
        <end position="488"/>
    </location>
</feature>
<dbReference type="InterPro" id="IPR002355">
    <property type="entry name" value="Cu_oxidase_Cu_BS"/>
</dbReference>
<comment type="similarity">
    <text evidence="4">Belongs to the multicopper oxidase family.</text>
</comment>
<proteinExistence type="inferred from homology"/>
<evidence type="ECO:0000259" key="18">
    <source>
        <dbReference type="Pfam" id="PF07732"/>
    </source>
</evidence>
<evidence type="ECO:0000256" key="11">
    <source>
        <dbReference type="ARBA" id="ARBA00023157"/>
    </source>
</evidence>
<dbReference type="InterPro" id="IPR045087">
    <property type="entry name" value="Cu-oxidase_fam"/>
</dbReference>
<dbReference type="InterPro" id="IPR011707">
    <property type="entry name" value="Cu-oxidase-like_N"/>
</dbReference>
<organism evidence="19 20">
    <name type="scientific">Crucibulum laeve</name>
    <dbReference type="NCBI Taxonomy" id="68775"/>
    <lineage>
        <taxon>Eukaryota</taxon>
        <taxon>Fungi</taxon>
        <taxon>Dikarya</taxon>
        <taxon>Basidiomycota</taxon>
        <taxon>Agaricomycotina</taxon>
        <taxon>Agaricomycetes</taxon>
        <taxon>Agaricomycetidae</taxon>
        <taxon>Agaricales</taxon>
        <taxon>Agaricineae</taxon>
        <taxon>Nidulariaceae</taxon>
        <taxon>Crucibulum</taxon>
    </lineage>
</organism>
<evidence type="ECO:0000256" key="8">
    <source>
        <dbReference type="ARBA" id="ARBA00022737"/>
    </source>
</evidence>
<keyword evidence="12" id="KW-0325">Glycoprotein</keyword>
<evidence type="ECO:0000256" key="12">
    <source>
        <dbReference type="ARBA" id="ARBA00023180"/>
    </source>
</evidence>
<keyword evidence="20" id="KW-1185">Reference proteome</keyword>
<reference evidence="19 20" key="1">
    <citation type="journal article" date="2019" name="Nat. Ecol. Evol.">
        <title>Megaphylogeny resolves global patterns of mushroom evolution.</title>
        <authorList>
            <person name="Varga T."/>
            <person name="Krizsan K."/>
            <person name="Foldi C."/>
            <person name="Dima B."/>
            <person name="Sanchez-Garcia M."/>
            <person name="Sanchez-Ramirez S."/>
            <person name="Szollosi G.J."/>
            <person name="Szarkandi J.G."/>
            <person name="Papp V."/>
            <person name="Albert L."/>
            <person name="Andreopoulos W."/>
            <person name="Angelini C."/>
            <person name="Antonin V."/>
            <person name="Barry K.W."/>
            <person name="Bougher N.L."/>
            <person name="Buchanan P."/>
            <person name="Buyck B."/>
            <person name="Bense V."/>
            <person name="Catcheside P."/>
            <person name="Chovatia M."/>
            <person name="Cooper J."/>
            <person name="Damon W."/>
            <person name="Desjardin D."/>
            <person name="Finy P."/>
            <person name="Geml J."/>
            <person name="Haridas S."/>
            <person name="Hughes K."/>
            <person name="Justo A."/>
            <person name="Karasinski D."/>
            <person name="Kautmanova I."/>
            <person name="Kiss B."/>
            <person name="Kocsube S."/>
            <person name="Kotiranta H."/>
            <person name="LaButti K.M."/>
            <person name="Lechner B.E."/>
            <person name="Liimatainen K."/>
            <person name="Lipzen A."/>
            <person name="Lukacs Z."/>
            <person name="Mihaltcheva S."/>
            <person name="Morgado L.N."/>
            <person name="Niskanen T."/>
            <person name="Noordeloos M.E."/>
            <person name="Ohm R.A."/>
            <person name="Ortiz-Santana B."/>
            <person name="Ovrebo C."/>
            <person name="Racz N."/>
            <person name="Riley R."/>
            <person name="Savchenko A."/>
            <person name="Shiryaev A."/>
            <person name="Soop K."/>
            <person name="Spirin V."/>
            <person name="Szebenyi C."/>
            <person name="Tomsovsky M."/>
            <person name="Tulloss R.E."/>
            <person name="Uehling J."/>
            <person name="Grigoriev I.V."/>
            <person name="Vagvolgyi C."/>
            <person name="Papp T."/>
            <person name="Martin F.M."/>
            <person name="Miettinen O."/>
            <person name="Hibbett D.S."/>
            <person name="Nagy L.G."/>
        </authorList>
    </citation>
    <scope>NUCLEOTIDE SEQUENCE [LARGE SCALE GENOMIC DNA]</scope>
    <source>
        <strain evidence="19 20">CBS 166.37</strain>
    </source>
</reference>
<dbReference type="PANTHER" id="PTHR11709:SF511">
    <property type="entry name" value="LACCASE"/>
    <property type="match status" value="1"/>
</dbReference>
<dbReference type="AlphaFoldDB" id="A0A5C3LMC3"/>
<dbReference type="FunFam" id="2.60.40.420:FF:000125">
    <property type="entry name" value="Laccase 2"/>
    <property type="match status" value="1"/>
</dbReference>
<dbReference type="PROSITE" id="PS00079">
    <property type="entry name" value="MULTICOPPER_OXIDASE1"/>
    <property type="match status" value="1"/>
</dbReference>
<dbReference type="InterPro" id="IPR011706">
    <property type="entry name" value="Cu-oxidase_C"/>
</dbReference>
<feature type="domain" description="Plastocyanin-like" evidence="18">
    <location>
        <begin position="51"/>
        <end position="153"/>
    </location>
</feature>
<dbReference type="GO" id="GO:0005576">
    <property type="term" value="C:extracellular region"/>
    <property type="evidence" value="ECO:0007669"/>
    <property type="project" value="UniProtKB-SubCell"/>
</dbReference>
<keyword evidence="15" id="KW-0732">Signal</keyword>
<evidence type="ECO:0000313" key="20">
    <source>
        <dbReference type="Proteomes" id="UP000308652"/>
    </source>
</evidence>
<dbReference type="STRING" id="68775.A0A5C3LMC3"/>
<keyword evidence="11" id="KW-1015">Disulfide bond</keyword>
<evidence type="ECO:0000313" key="19">
    <source>
        <dbReference type="EMBL" id="TFK34314.1"/>
    </source>
</evidence>
<dbReference type="PANTHER" id="PTHR11709">
    <property type="entry name" value="MULTI-COPPER OXIDASE"/>
    <property type="match status" value="1"/>
</dbReference>
<dbReference type="OrthoDB" id="2121828at2759"/>
<dbReference type="Gene3D" id="2.60.40.420">
    <property type="entry name" value="Cupredoxins - blue copper proteins"/>
    <property type="match status" value="3"/>
</dbReference>
<evidence type="ECO:0000256" key="9">
    <source>
        <dbReference type="ARBA" id="ARBA00023002"/>
    </source>
</evidence>
<dbReference type="Proteomes" id="UP000308652">
    <property type="component" value="Unassembled WGS sequence"/>
</dbReference>
<dbReference type="CDD" id="cd13856">
    <property type="entry name" value="CuRO_1_Tv-LCC_like"/>
    <property type="match status" value="1"/>
</dbReference>
<evidence type="ECO:0000256" key="6">
    <source>
        <dbReference type="ARBA" id="ARBA00022525"/>
    </source>
</evidence>
<keyword evidence="9" id="KW-0560">Oxidoreductase</keyword>
<comment type="subcellular location">
    <subcellularLocation>
        <location evidence="3">Secreted</location>
    </subcellularLocation>
</comment>
<dbReference type="InterPro" id="IPR033138">
    <property type="entry name" value="Cu_oxidase_CS"/>
</dbReference>
<dbReference type="Pfam" id="PF07732">
    <property type="entry name" value="Cu-oxidase_3"/>
    <property type="match status" value="1"/>
</dbReference>
<evidence type="ECO:0000256" key="15">
    <source>
        <dbReference type="SAM" id="SignalP"/>
    </source>
</evidence>
<dbReference type="FunFam" id="2.60.40.420:FF:000045">
    <property type="entry name" value="Laccase 2"/>
    <property type="match status" value="1"/>
</dbReference>
<evidence type="ECO:0000256" key="7">
    <source>
        <dbReference type="ARBA" id="ARBA00022723"/>
    </source>
</evidence>
<dbReference type="GO" id="GO:0005507">
    <property type="term" value="F:copper ion binding"/>
    <property type="evidence" value="ECO:0007669"/>
    <property type="project" value="InterPro"/>
</dbReference>
<dbReference type="EMBL" id="ML213633">
    <property type="protein sequence ID" value="TFK34314.1"/>
    <property type="molecule type" value="Genomic_DNA"/>
</dbReference>
<evidence type="ECO:0000259" key="16">
    <source>
        <dbReference type="Pfam" id="PF00394"/>
    </source>
</evidence>
<feature type="region of interest" description="Disordered" evidence="14">
    <location>
        <begin position="310"/>
        <end position="341"/>
    </location>
</feature>
<evidence type="ECO:0000256" key="4">
    <source>
        <dbReference type="ARBA" id="ARBA00010609"/>
    </source>
</evidence>
<evidence type="ECO:0000256" key="10">
    <source>
        <dbReference type="ARBA" id="ARBA00023008"/>
    </source>
</evidence>
<comment type="cofactor">
    <cofactor evidence="2">
        <name>Cu cation</name>
        <dbReference type="ChEBI" id="CHEBI:23378"/>
    </cofactor>
</comment>
<dbReference type="InterPro" id="IPR001117">
    <property type="entry name" value="Cu-oxidase_2nd"/>
</dbReference>
<feature type="signal peptide" evidence="15">
    <location>
        <begin position="1"/>
        <end position="18"/>
    </location>
</feature>
<dbReference type="Pfam" id="PF00394">
    <property type="entry name" value="Cu-oxidase"/>
    <property type="match status" value="1"/>
</dbReference>
<accession>A0A5C3LMC3</accession>
<dbReference type="EC" id="1.10.3.2" evidence="5"/>
<dbReference type="FunFam" id="2.60.40.420:FF:000112">
    <property type="entry name" value="Laccase B"/>
    <property type="match status" value="1"/>
</dbReference>
<name>A0A5C3LMC3_9AGAR</name>
<evidence type="ECO:0000259" key="17">
    <source>
        <dbReference type="Pfam" id="PF07731"/>
    </source>
</evidence>
<keyword evidence="10" id="KW-0186">Copper</keyword>
<gene>
    <name evidence="19" type="ORF">BDQ12DRAFT_656994</name>
</gene>
<feature type="domain" description="Plastocyanin-like" evidence="16">
    <location>
        <begin position="166"/>
        <end position="306"/>
    </location>
</feature>
<dbReference type="CDD" id="cd13903">
    <property type="entry name" value="CuRO_3_Tv-LCC_like"/>
    <property type="match status" value="1"/>
</dbReference>
<dbReference type="GO" id="GO:0046274">
    <property type="term" value="P:lignin catabolic process"/>
    <property type="evidence" value="ECO:0007669"/>
    <property type="project" value="UniProtKB-KW"/>
</dbReference>
<evidence type="ECO:0000256" key="14">
    <source>
        <dbReference type="SAM" id="MobiDB-lite"/>
    </source>
</evidence>
<dbReference type="SUPFAM" id="SSF49503">
    <property type="entry name" value="Cupredoxins"/>
    <property type="match status" value="3"/>
</dbReference>
<keyword evidence="8" id="KW-0677">Repeat</keyword>
<keyword evidence="13" id="KW-0439">Lignin degradation</keyword>
<evidence type="ECO:0000256" key="13">
    <source>
        <dbReference type="ARBA" id="ARBA00023185"/>
    </source>
</evidence>
<comment type="catalytic activity">
    <reaction evidence="1">
        <text>4 hydroquinone + O2 = 4 benzosemiquinone + 2 H2O</text>
        <dbReference type="Rhea" id="RHEA:11276"/>
        <dbReference type="ChEBI" id="CHEBI:15377"/>
        <dbReference type="ChEBI" id="CHEBI:15379"/>
        <dbReference type="ChEBI" id="CHEBI:17594"/>
        <dbReference type="ChEBI" id="CHEBI:17977"/>
        <dbReference type="EC" id="1.10.3.2"/>
    </reaction>
</comment>
<dbReference type="PROSITE" id="PS00080">
    <property type="entry name" value="MULTICOPPER_OXIDASE2"/>
    <property type="match status" value="1"/>
</dbReference>
<keyword evidence="7" id="KW-0479">Metal-binding</keyword>
<dbReference type="Pfam" id="PF07731">
    <property type="entry name" value="Cu-oxidase_2"/>
    <property type="match status" value="1"/>
</dbReference>
<feature type="compositionally biased region" description="Polar residues" evidence="14">
    <location>
        <begin position="310"/>
        <end position="322"/>
    </location>
</feature>
<protein>
    <recommendedName>
        <fullName evidence="5">laccase</fullName>
        <ecNumber evidence="5">1.10.3.2</ecNumber>
    </recommendedName>
</protein>
<feature type="chain" id="PRO_5022827830" description="laccase" evidence="15">
    <location>
        <begin position="19"/>
        <end position="516"/>
    </location>
</feature>
<evidence type="ECO:0000256" key="5">
    <source>
        <dbReference type="ARBA" id="ARBA00012297"/>
    </source>
</evidence>
<dbReference type="GO" id="GO:0052716">
    <property type="term" value="F:hydroquinone:oxygen oxidoreductase activity"/>
    <property type="evidence" value="ECO:0007669"/>
    <property type="project" value="UniProtKB-EC"/>
</dbReference>
<sequence>MRITAAFILASLLTAVSAGIGPIADLHIGNKVISPDGFSRSSVLAGTSATDLTFPGPLITGNKGDHFQLNVIDELTDTTMLRSTSIHWHGFFQHGSSWADGPVGVNQCPISPGHAFLYDFSVPDQAGTFWYHSHHSTQYCDGLRGPFVVYDPNDPHADLYDVDNDSTVITLGDWYHVPAPSAGLVGTPLSTLINGLGRYVGGPASPLAVVSVEANKRYRFRLVSISCDSNYVFSIDGHTFTIIEVDGINVTPLVVDSLQIFAGQRYSLVLNANQPVNNYWIRAGPNAPATGFVGGLNSAILRYAGAATADPTSTQTPNSAPMAQTDLHPLENPGAPGNPTQGGADVNINLAIAFNGQHFLVNGATFTPPSVPVLLQIMSGAQTAQDLLPAGSVYPIPPNKVIEVSIPGGAAGGPHPFHLHGHAFDVVRSAGSSVYNYVNPVRRDVVSTGIAGDNVTIRFTTDNPGPWILHCHIDWHLELGLAIVFAEDVGTVAQSDPPSSWDDLCPIYNALPAGTR</sequence>
<keyword evidence="6" id="KW-0964">Secreted</keyword>
<evidence type="ECO:0000256" key="1">
    <source>
        <dbReference type="ARBA" id="ARBA00000349"/>
    </source>
</evidence>
<evidence type="ECO:0000256" key="2">
    <source>
        <dbReference type="ARBA" id="ARBA00001935"/>
    </source>
</evidence>
<dbReference type="InterPro" id="IPR008972">
    <property type="entry name" value="Cupredoxin"/>
</dbReference>
<evidence type="ECO:0000256" key="3">
    <source>
        <dbReference type="ARBA" id="ARBA00004613"/>
    </source>
</evidence>